<name>A0A8H7T3M4_9HELO</name>
<reference evidence="2" key="1">
    <citation type="submission" date="2021-02" db="EMBL/GenBank/DDBJ databases">
        <title>Genome sequence Cadophora malorum strain M34.</title>
        <authorList>
            <person name="Stefanovic E."/>
            <person name="Vu D."/>
            <person name="Scully C."/>
            <person name="Dijksterhuis J."/>
            <person name="Roader J."/>
            <person name="Houbraken J."/>
        </authorList>
    </citation>
    <scope>NUCLEOTIDE SEQUENCE</scope>
    <source>
        <strain evidence="2">M34</strain>
    </source>
</reference>
<keyword evidence="3" id="KW-1185">Reference proteome</keyword>
<evidence type="ECO:0000313" key="3">
    <source>
        <dbReference type="Proteomes" id="UP000664132"/>
    </source>
</evidence>
<dbReference type="InterPro" id="IPR010730">
    <property type="entry name" value="HET"/>
</dbReference>
<accession>A0A8H7T3M4</accession>
<sequence>MFCEKCQNILNLDILFSTQTIHESNDGEEKPIPHHDNFAALTGSADAGCTLCQLATRSLKYHCSSEAPAVDEELYFALVHGDMLWFKTESEQNRYSPFSTFAGIRLYASEGDPVTRLMPNVFATRRLARDSASEQCFEMDSLEDWHAESARMAEIYAGADMNISADTAADAYEGIFRSSNKLPNNPDLVAHSRYEEFEEIPVHGSLLPGPTKLFASRRDSQYDPDVLSLLGKRAWVFQEALLSRRRLRYTVQGLVWHCRTVHSLCTERNPHKIHDVDFDKGYVVSVYDIPYEPLPPRWAFGSIPILGFQAIFWWYRQVNEYAPLLLTFPKDRFPALSGLAKEFSSRTGYEYQCGIWKEDFRRGLLWESTGGATDLTIAPSWSWAAAKCYANYKPIYACRTEEWDYLEGREAELIECGEDSTRVDVFGQAVLPVRIRLRGLCKSFKSLLESSIFYFGTAGDPLGRRDAAYEPSLDEPASSSIRICMDDEDMSIKAFWMRKEPMVIQIARFKLHESLYLESKWTRTSKESSFGLVLERTSDYEAIYRRIGIVEMPEDGSEEFGWEMKTVTIV</sequence>
<evidence type="ECO:0000313" key="2">
    <source>
        <dbReference type="EMBL" id="KAG4411648.1"/>
    </source>
</evidence>
<protein>
    <recommendedName>
        <fullName evidence="1">Heterokaryon incompatibility domain-containing protein</fullName>
    </recommendedName>
</protein>
<organism evidence="2 3">
    <name type="scientific">Cadophora malorum</name>
    <dbReference type="NCBI Taxonomy" id="108018"/>
    <lineage>
        <taxon>Eukaryota</taxon>
        <taxon>Fungi</taxon>
        <taxon>Dikarya</taxon>
        <taxon>Ascomycota</taxon>
        <taxon>Pezizomycotina</taxon>
        <taxon>Leotiomycetes</taxon>
        <taxon>Helotiales</taxon>
        <taxon>Ploettnerulaceae</taxon>
        <taxon>Cadophora</taxon>
    </lineage>
</organism>
<gene>
    <name evidence="2" type="ORF">IFR04_015219</name>
</gene>
<dbReference type="PANTHER" id="PTHR33112">
    <property type="entry name" value="DOMAIN PROTEIN, PUTATIVE-RELATED"/>
    <property type="match status" value="1"/>
</dbReference>
<feature type="domain" description="Heterokaryon incompatibility" evidence="1">
    <location>
        <begin position="136"/>
        <end position="239"/>
    </location>
</feature>
<dbReference type="AlphaFoldDB" id="A0A8H7T3M4"/>
<dbReference type="PANTHER" id="PTHR33112:SF13">
    <property type="entry name" value="HETEROKARYON INCOMPATIBILITY DOMAIN-CONTAINING PROTEIN"/>
    <property type="match status" value="1"/>
</dbReference>
<dbReference type="Proteomes" id="UP000664132">
    <property type="component" value="Unassembled WGS sequence"/>
</dbReference>
<evidence type="ECO:0000259" key="1">
    <source>
        <dbReference type="Pfam" id="PF06985"/>
    </source>
</evidence>
<proteinExistence type="predicted"/>
<comment type="caution">
    <text evidence="2">The sequence shown here is derived from an EMBL/GenBank/DDBJ whole genome shotgun (WGS) entry which is preliminary data.</text>
</comment>
<dbReference type="OrthoDB" id="5125733at2759"/>
<dbReference type="Pfam" id="PF06985">
    <property type="entry name" value="HET"/>
    <property type="match status" value="1"/>
</dbReference>
<dbReference type="EMBL" id="JAFJYH010000452">
    <property type="protein sequence ID" value="KAG4411648.1"/>
    <property type="molecule type" value="Genomic_DNA"/>
</dbReference>